<dbReference type="InterPro" id="IPR006597">
    <property type="entry name" value="Sel1-like"/>
</dbReference>
<proteinExistence type="predicted"/>
<dbReference type="InterPro" id="IPR000719">
    <property type="entry name" value="Prot_kinase_dom"/>
</dbReference>
<dbReference type="EMBL" id="JAPFFF010000006">
    <property type="protein sequence ID" value="KAK8887854.1"/>
    <property type="molecule type" value="Genomic_DNA"/>
</dbReference>
<dbReference type="InterPro" id="IPR019734">
    <property type="entry name" value="TPR_rpt"/>
</dbReference>
<name>A0ABR2K9U5_9EUKA</name>
<protein>
    <recommendedName>
        <fullName evidence="1">Protein kinase domain-containing protein</fullName>
    </recommendedName>
</protein>
<dbReference type="PROSITE" id="PS50011">
    <property type="entry name" value="PROTEIN_KINASE_DOM"/>
    <property type="match status" value="1"/>
</dbReference>
<evidence type="ECO:0000313" key="2">
    <source>
        <dbReference type="EMBL" id="KAK8887854.1"/>
    </source>
</evidence>
<dbReference type="InterPro" id="IPR052945">
    <property type="entry name" value="Mitotic_Regulator"/>
</dbReference>
<reference evidence="2 3" key="1">
    <citation type="submission" date="2024-04" db="EMBL/GenBank/DDBJ databases">
        <title>Tritrichomonas musculus Genome.</title>
        <authorList>
            <person name="Alves-Ferreira E."/>
            <person name="Grigg M."/>
            <person name="Lorenzi H."/>
            <person name="Galac M."/>
        </authorList>
    </citation>
    <scope>NUCLEOTIDE SEQUENCE [LARGE SCALE GENOMIC DNA]</scope>
    <source>
        <strain evidence="2 3">EAF2021</strain>
    </source>
</reference>
<dbReference type="InterPro" id="IPR011009">
    <property type="entry name" value="Kinase-like_dom_sf"/>
</dbReference>
<dbReference type="Gene3D" id="1.10.510.10">
    <property type="entry name" value="Transferase(Phosphotransferase) domain 1"/>
    <property type="match status" value="1"/>
</dbReference>
<dbReference type="PANTHER" id="PTHR43628">
    <property type="entry name" value="ACTIVATOR OF C KINASE PROTEIN 1-RELATED"/>
    <property type="match status" value="1"/>
</dbReference>
<organism evidence="2 3">
    <name type="scientific">Tritrichomonas musculus</name>
    <dbReference type="NCBI Taxonomy" id="1915356"/>
    <lineage>
        <taxon>Eukaryota</taxon>
        <taxon>Metamonada</taxon>
        <taxon>Parabasalia</taxon>
        <taxon>Tritrichomonadida</taxon>
        <taxon>Tritrichomonadidae</taxon>
        <taxon>Tritrichomonas</taxon>
    </lineage>
</organism>
<dbReference type="SMART" id="SM00671">
    <property type="entry name" value="SEL1"/>
    <property type="match status" value="16"/>
</dbReference>
<dbReference type="Pfam" id="PF08238">
    <property type="entry name" value="Sel1"/>
    <property type="match status" value="15"/>
</dbReference>
<dbReference type="InterPro" id="IPR011990">
    <property type="entry name" value="TPR-like_helical_dom_sf"/>
</dbReference>
<dbReference type="SUPFAM" id="SSF81901">
    <property type="entry name" value="HCP-like"/>
    <property type="match status" value="5"/>
</dbReference>
<dbReference type="Pfam" id="PF00069">
    <property type="entry name" value="Pkinase"/>
    <property type="match status" value="1"/>
</dbReference>
<evidence type="ECO:0000313" key="3">
    <source>
        <dbReference type="Proteomes" id="UP001470230"/>
    </source>
</evidence>
<keyword evidence="3" id="KW-1185">Reference proteome</keyword>
<gene>
    <name evidence="2" type="ORF">M9Y10_038913</name>
</gene>
<sequence length="1133" mass="132882">MSDKKVFLLVMNINNLGLFMMKKAEYLNQHEIDFCNNYSHQCLCHFYGFVKEKDRIVGFIYEFMSNGSLSKFLNKNYFFSFFTLIRVIEGISYLHSNSLIFRDLHPSNILIDHNFIPFICDFETIRNVDLKQDEIMTQNIGAQSFTSPEQFNGEIVSFPTDIFSFGVLIYYLFEQKNVEFEYNDIPRMTSFADDITELYSKCVRIDPRERPDINEIRIKLSEHITLCDNLKFYFQKGKKVSINENEMHDFYNENVHFLSSEYLQKYKELFPDFSYFLVNLGCLFNEGKFVEQDFLEAKKLFEISAKQNNPIAQLYLGNLYCNGKGVEQDYSKAKYYYELSANQNNSDAFDCLGNIYYNGRGVKVDYQKAKEYYEIAAQSNNSDALFSLGFLYYAGKGCKTDYTKAKYYYEKAAELNNSNALNGLGNIYSRGLCVPQDNKKALEYYILAAKYNNSMALLNLGNIFLEGKLVKQDINKALDLYERSGNLGNMKGYIAIGNYYYCGKCTEADYKKAFEYYKKAADNNDADGLNMIGFMYDKGKGADIDYMEAKRYYEMAIKFNHQSALNNLGKLYFNGDGMPKDYLKAKQLFEQSVKLGNERACVLLGKLYLDGVEKDCLKAIELFEKVADKYSLASYLIGNLYFEGKDVKQNYQKAKEYFIQSFKNKNNDAGFKLGLIYLYGLGTERDYKEAIKYFMKIRNVNSLFYLGLIFENGKGITIDVEKAINFYKQSIEIEKENYIMEYSQGWVNEIRNNDYYRTSQNNLGLLYLFEKNDHEMAISYIKESSFAEYPFGQNNYGLFNQFFLKNIDKALYLYEKSSKKEFALAEYNLGYYFEKNDDIQESIIHYKNALKYADIPLKFKLKEIDDERLEISNIFIICFLNMKLIHIQKEITINQLLINAIFRPLFYLLFQSDSQSYSFQFNVQKNNDKYHLANLNEFILGFPLFHLRDQINSFSTKSLGWETIENSTNKSLFIKIGIINDEIKNNAAEKKTVQQNDEIIIVNDNELFVNDIQAQVKQIFNNLNKNSMFQLLENETVNENYIEIKFKSKNDDIVRYLQYPKCLYAMLFHDLNRLNEITKNIFQKMEEIIYTEPYQILFGRIKLHQEIKIQNEAQEINENFYIGFSNIESQNPI</sequence>
<accession>A0ABR2K9U5</accession>
<comment type="caution">
    <text evidence="2">The sequence shown here is derived from an EMBL/GenBank/DDBJ whole genome shotgun (WGS) entry which is preliminary data.</text>
</comment>
<evidence type="ECO:0000259" key="1">
    <source>
        <dbReference type="PROSITE" id="PS50011"/>
    </source>
</evidence>
<feature type="domain" description="Protein kinase" evidence="1">
    <location>
        <begin position="1"/>
        <end position="226"/>
    </location>
</feature>
<dbReference type="Proteomes" id="UP001470230">
    <property type="component" value="Unassembled WGS sequence"/>
</dbReference>
<dbReference type="SUPFAM" id="SSF56112">
    <property type="entry name" value="Protein kinase-like (PK-like)"/>
    <property type="match status" value="1"/>
</dbReference>
<dbReference type="PANTHER" id="PTHR43628:SF1">
    <property type="entry name" value="CHITIN SYNTHASE REGULATORY FACTOR 2-RELATED"/>
    <property type="match status" value="1"/>
</dbReference>
<dbReference type="Gene3D" id="1.25.40.10">
    <property type="entry name" value="Tetratricopeptide repeat domain"/>
    <property type="match status" value="4"/>
</dbReference>
<dbReference type="SMART" id="SM00028">
    <property type="entry name" value="TPR"/>
    <property type="match status" value="5"/>
</dbReference>